<name>A0A6B4G572_CLOBO</name>
<accession>A0A6B4G572</accession>
<dbReference type="InterPro" id="IPR004995">
    <property type="entry name" value="Spore_Ger"/>
</dbReference>
<organism evidence="3 4">
    <name type="scientific">Clostridium botulinum</name>
    <dbReference type="NCBI Taxonomy" id="1491"/>
    <lineage>
        <taxon>Bacteria</taxon>
        <taxon>Bacillati</taxon>
        <taxon>Bacillota</taxon>
        <taxon>Clostridia</taxon>
        <taxon>Eubacteriales</taxon>
        <taxon>Clostridiaceae</taxon>
        <taxon>Clostridium</taxon>
    </lineage>
</organism>
<sequence length="498" mass="56546">MRDILDDKIKPILDKLNAPDKFNVKKINLGKGNNIKIALVYDKDLIDRNIISDYILKPLMLHVEESFTGKENITEILMEKYICVDDTILKTDTYEITDLIKKGFTAVFVPNSKNTIIINTVKKSYKSIIQPEIESSIRGPKEAFTESIESNLSQINRRIKDKNLRIERFIVGERSQTEVAIIYIEDIADEKLVNKIKERVNLIKVDHVKNAGYVEEYIENNSYTVFPQSFTTERPDVMAVNIMEGRIGILMEGSQQGITVPAIFIEFFQTVEDYNAKFMLSTVIRFFRVIAVVLVLSLTSIYLTLVKFNVELLPDKLLQPIVQSRVGIALSPIMEIVSMELIVEFLREGGLRLPSKIGQTLSVVGGIIIGDAAIKSHLVSSTTLLVVGVSTVATFLIPNYEMSLAIRIIKFPILFLTNALGLMGVSIGWFFIVVELCSLDSMGVPYLQFKKSDMKDTFIRAPLWKMNKRPKAIPNKNPVRQKDFRKKFRGKHNGKQEE</sequence>
<comment type="caution">
    <text evidence="3">The sequence shown here is derived from an EMBL/GenBank/DDBJ whole genome shotgun (WGS) entry which is preliminary data.</text>
</comment>
<dbReference type="EMBL" id="SWOY01000002">
    <property type="protein sequence ID" value="NFG16773.1"/>
    <property type="molecule type" value="Genomic_DNA"/>
</dbReference>
<evidence type="ECO:0000256" key="2">
    <source>
        <dbReference type="ARBA" id="ARBA00023136"/>
    </source>
</evidence>
<dbReference type="Proteomes" id="UP000478995">
    <property type="component" value="Unassembled WGS sequence"/>
</dbReference>
<comment type="similarity">
    <text evidence="1">Belongs to the GerABKA family.</text>
</comment>
<evidence type="ECO:0000313" key="3">
    <source>
        <dbReference type="EMBL" id="NFG16773.1"/>
    </source>
</evidence>
<dbReference type="InterPro" id="IPR050768">
    <property type="entry name" value="UPF0353/GerABKA_families"/>
</dbReference>
<evidence type="ECO:0000313" key="4">
    <source>
        <dbReference type="Proteomes" id="UP000478995"/>
    </source>
</evidence>
<keyword evidence="2" id="KW-0472">Membrane</keyword>
<evidence type="ECO:0000256" key="1">
    <source>
        <dbReference type="ARBA" id="ARBA00005278"/>
    </source>
</evidence>
<dbReference type="Pfam" id="PF03323">
    <property type="entry name" value="GerA"/>
    <property type="match status" value="1"/>
</dbReference>
<dbReference type="PIRSF" id="PIRSF005690">
    <property type="entry name" value="GerBA"/>
    <property type="match status" value="1"/>
</dbReference>
<dbReference type="AlphaFoldDB" id="A0A6B4G572"/>
<dbReference type="PANTHER" id="PTHR22550:SF16">
    <property type="entry name" value="SPORE GERMINATION PROTEIN"/>
    <property type="match status" value="1"/>
</dbReference>
<protein>
    <submittedName>
        <fullName evidence="3">Spore germination protein</fullName>
    </submittedName>
</protein>
<reference evidence="3 4" key="1">
    <citation type="submission" date="2019-04" db="EMBL/GenBank/DDBJ databases">
        <title>Genome sequencing of Clostridium botulinum Groups I-IV and Clostridium butyricum.</title>
        <authorList>
            <person name="Brunt J."/>
            <person name="Van Vliet A.H.M."/>
            <person name="Stringer S.C."/>
            <person name="Carter A.T."/>
            <person name="Peck M.W."/>
        </authorList>
    </citation>
    <scope>NUCLEOTIDE SEQUENCE [LARGE SCALE GENOMIC DNA]</scope>
    <source>
        <strain evidence="3 4">IFR 18/037</strain>
    </source>
</reference>
<dbReference type="GO" id="GO:0016020">
    <property type="term" value="C:membrane"/>
    <property type="evidence" value="ECO:0007669"/>
    <property type="project" value="InterPro"/>
</dbReference>
<proteinExistence type="inferred from homology"/>
<gene>
    <name evidence="3" type="ORF">FC794_08200</name>
</gene>
<dbReference type="GO" id="GO:0009847">
    <property type="term" value="P:spore germination"/>
    <property type="evidence" value="ECO:0007669"/>
    <property type="project" value="InterPro"/>
</dbReference>
<dbReference type="RefSeq" id="WP_021106777.1">
    <property type="nucleotide sequence ID" value="NZ_CP013296.1"/>
</dbReference>
<dbReference type="PANTHER" id="PTHR22550">
    <property type="entry name" value="SPORE GERMINATION PROTEIN"/>
    <property type="match status" value="1"/>
</dbReference>